<dbReference type="InterPro" id="IPR018060">
    <property type="entry name" value="HTH_AraC"/>
</dbReference>
<dbReference type="SUPFAM" id="SSF46689">
    <property type="entry name" value="Homeodomain-like"/>
    <property type="match status" value="2"/>
</dbReference>
<organism evidence="6 7">
    <name type="scientific">Candidatus Acidiferrum panamense</name>
    <dbReference type="NCBI Taxonomy" id="2741543"/>
    <lineage>
        <taxon>Bacteria</taxon>
        <taxon>Pseudomonadati</taxon>
        <taxon>Acidobacteriota</taxon>
        <taxon>Terriglobia</taxon>
        <taxon>Candidatus Acidiferrales</taxon>
        <taxon>Candidatus Acidiferrum</taxon>
    </lineage>
</organism>
<keyword evidence="2" id="KW-0238">DNA-binding</keyword>
<dbReference type="Pfam" id="PF12833">
    <property type="entry name" value="HTH_18"/>
    <property type="match status" value="1"/>
</dbReference>
<dbReference type="PANTHER" id="PTHR46796">
    <property type="entry name" value="HTH-TYPE TRANSCRIPTIONAL ACTIVATOR RHAS-RELATED"/>
    <property type="match status" value="1"/>
</dbReference>
<gene>
    <name evidence="6" type="ORF">HRJ53_08550</name>
</gene>
<keyword evidence="1" id="KW-0805">Transcription regulation</keyword>
<dbReference type="PROSITE" id="PS00041">
    <property type="entry name" value="HTH_ARAC_FAMILY_1"/>
    <property type="match status" value="1"/>
</dbReference>
<feature type="domain" description="HTH araC/xylS-type" evidence="5">
    <location>
        <begin position="209"/>
        <end position="314"/>
    </location>
</feature>
<dbReference type="PROSITE" id="PS01124">
    <property type="entry name" value="HTH_ARAC_FAMILY_2"/>
    <property type="match status" value="1"/>
</dbReference>
<evidence type="ECO:0000313" key="6">
    <source>
        <dbReference type="EMBL" id="MBA0085032.1"/>
    </source>
</evidence>
<feature type="region of interest" description="Disordered" evidence="4">
    <location>
        <begin position="310"/>
        <end position="335"/>
    </location>
</feature>
<dbReference type="GO" id="GO:0043565">
    <property type="term" value="F:sequence-specific DNA binding"/>
    <property type="evidence" value="ECO:0007669"/>
    <property type="project" value="InterPro"/>
</dbReference>
<dbReference type="InterPro" id="IPR018062">
    <property type="entry name" value="HTH_AraC-typ_CS"/>
</dbReference>
<keyword evidence="3" id="KW-0804">Transcription</keyword>
<evidence type="ECO:0000259" key="5">
    <source>
        <dbReference type="PROSITE" id="PS01124"/>
    </source>
</evidence>
<dbReference type="Proteomes" id="UP000567293">
    <property type="component" value="Unassembled WGS sequence"/>
</dbReference>
<evidence type="ECO:0000256" key="1">
    <source>
        <dbReference type="ARBA" id="ARBA00023015"/>
    </source>
</evidence>
<dbReference type="GO" id="GO:0003700">
    <property type="term" value="F:DNA-binding transcription factor activity"/>
    <property type="evidence" value="ECO:0007669"/>
    <property type="project" value="InterPro"/>
</dbReference>
<feature type="compositionally biased region" description="Basic and acidic residues" evidence="4">
    <location>
        <begin position="314"/>
        <end position="323"/>
    </location>
</feature>
<name>A0A7V8NPN2_9BACT</name>
<dbReference type="EMBL" id="JACDQQ010000828">
    <property type="protein sequence ID" value="MBA0085032.1"/>
    <property type="molecule type" value="Genomic_DNA"/>
</dbReference>
<reference evidence="6" key="1">
    <citation type="submission" date="2020-06" db="EMBL/GenBank/DDBJ databases">
        <title>Legume-microbial interactions unlock mineral nutrients during tropical forest succession.</title>
        <authorList>
            <person name="Epihov D.Z."/>
        </authorList>
    </citation>
    <scope>NUCLEOTIDE SEQUENCE [LARGE SCALE GENOMIC DNA]</scope>
    <source>
        <strain evidence="6">Pan2503</strain>
    </source>
</reference>
<protein>
    <submittedName>
        <fullName evidence="6">Helix-turn-helix domain-containing protein</fullName>
    </submittedName>
</protein>
<dbReference type="SMART" id="SM00342">
    <property type="entry name" value="HTH_ARAC"/>
    <property type="match status" value="1"/>
</dbReference>
<evidence type="ECO:0000256" key="3">
    <source>
        <dbReference type="ARBA" id="ARBA00023163"/>
    </source>
</evidence>
<sequence length="335" mass="37079">MPYIATQAFTDPDSYYESIGGVGPVEGIITARGNYHATLTCVNFSRLWMRRGEDSLARVAIYTPRMARTTIMFATDQDQPARQIAGVERQPDEVTVVSLGSSDHVRTSAAARWGAVTLPPEDLAALGQAISGRELTPPSFTHHVKPSKSAMLRLRSLHEAVGHLAKKAPDILARSEVARAIEEALQEAIVFCLASAEPVHVSSAHRHHARIMRRLEEALHANSNGPVYMSELCAAVGTSYSTLRDCCQEHLGMSPKRYLWLRRMHLARRDLCRADPEKTSVTEIATSYGFWELGRFAVAYRTLFGESPSMALRRPPDDPKPGENAESPWQFIKSA</sequence>
<accession>A0A7V8NPN2</accession>
<evidence type="ECO:0000313" key="7">
    <source>
        <dbReference type="Proteomes" id="UP000567293"/>
    </source>
</evidence>
<dbReference type="PANTHER" id="PTHR46796:SF12">
    <property type="entry name" value="HTH-TYPE DNA-BINDING TRANSCRIPTIONAL ACTIVATOR EUTR"/>
    <property type="match status" value="1"/>
</dbReference>
<dbReference type="AlphaFoldDB" id="A0A7V8NPN2"/>
<dbReference type="InterPro" id="IPR050204">
    <property type="entry name" value="AraC_XylS_family_regulators"/>
</dbReference>
<comment type="caution">
    <text evidence="6">The sequence shown here is derived from an EMBL/GenBank/DDBJ whole genome shotgun (WGS) entry which is preliminary data.</text>
</comment>
<dbReference type="Gene3D" id="1.10.10.60">
    <property type="entry name" value="Homeodomain-like"/>
    <property type="match status" value="1"/>
</dbReference>
<evidence type="ECO:0000256" key="4">
    <source>
        <dbReference type="SAM" id="MobiDB-lite"/>
    </source>
</evidence>
<proteinExistence type="predicted"/>
<evidence type="ECO:0000256" key="2">
    <source>
        <dbReference type="ARBA" id="ARBA00023125"/>
    </source>
</evidence>
<keyword evidence="7" id="KW-1185">Reference proteome</keyword>
<dbReference type="InterPro" id="IPR009057">
    <property type="entry name" value="Homeodomain-like_sf"/>
</dbReference>